<evidence type="ECO:0000256" key="2">
    <source>
        <dbReference type="RuleBase" id="RU362080"/>
    </source>
</evidence>
<evidence type="ECO:0000313" key="3">
    <source>
        <dbReference type="EMBL" id="MFC6395755.1"/>
    </source>
</evidence>
<dbReference type="InterPro" id="IPR006442">
    <property type="entry name" value="Antitoxin_Phd/YefM"/>
</dbReference>
<dbReference type="RefSeq" id="WP_343884452.1">
    <property type="nucleotide sequence ID" value="NZ_BAAAKI010000002.1"/>
</dbReference>
<accession>A0ABW1WZN5</accession>
<dbReference type="Proteomes" id="UP001596266">
    <property type="component" value="Unassembled WGS sequence"/>
</dbReference>
<keyword evidence="4" id="KW-1185">Reference proteome</keyword>
<name>A0ABW1WZN5_9ACTN</name>
<sequence>MPTIGAYEAKTHLPRLLDEVEQGASYTITKHGRPVARLVGMKGAAMRDPDVVRQAMADFRAGVGSQSISSCQAKREGRR</sequence>
<protein>
    <recommendedName>
        <fullName evidence="2">Antitoxin</fullName>
    </recommendedName>
</protein>
<dbReference type="Gene3D" id="3.40.1620.10">
    <property type="entry name" value="YefM-like domain"/>
    <property type="match status" value="1"/>
</dbReference>
<comment type="caution">
    <text evidence="3">The sequence shown here is derived from an EMBL/GenBank/DDBJ whole genome shotgun (WGS) entry which is preliminary data.</text>
</comment>
<comment type="function">
    <text evidence="2">Antitoxin component of a type II toxin-antitoxin (TA) system.</text>
</comment>
<proteinExistence type="inferred from homology"/>
<organism evidence="3 4">
    <name type="scientific">Luteococcus sanguinis</name>
    <dbReference type="NCBI Taxonomy" id="174038"/>
    <lineage>
        <taxon>Bacteria</taxon>
        <taxon>Bacillati</taxon>
        <taxon>Actinomycetota</taxon>
        <taxon>Actinomycetes</taxon>
        <taxon>Propionibacteriales</taxon>
        <taxon>Propionibacteriaceae</taxon>
        <taxon>Luteococcus</taxon>
    </lineage>
</organism>
<dbReference type="Pfam" id="PF02604">
    <property type="entry name" value="PhdYeFM_antitox"/>
    <property type="match status" value="1"/>
</dbReference>
<comment type="similarity">
    <text evidence="1 2">Belongs to the phD/YefM antitoxin family.</text>
</comment>
<gene>
    <name evidence="3" type="ORF">ACFP57_01925</name>
</gene>
<dbReference type="NCBIfam" id="TIGR01552">
    <property type="entry name" value="phd_fam"/>
    <property type="match status" value="1"/>
</dbReference>
<evidence type="ECO:0000313" key="4">
    <source>
        <dbReference type="Proteomes" id="UP001596266"/>
    </source>
</evidence>
<evidence type="ECO:0000256" key="1">
    <source>
        <dbReference type="ARBA" id="ARBA00009981"/>
    </source>
</evidence>
<dbReference type="EMBL" id="JBHSUA010000007">
    <property type="protein sequence ID" value="MFC6395755.1"/>
    <property type="molecule type" value="Genomic_DNA"/>
</dbReference>
<reference evidence="4" key="1">
    <citation type="journal article" date="2019" name="Int. J. Syst. Evol. Microbiol.">
        <title>The Global Catalogue of Microorganisms (GCM) 10K type strain sequencing project: providing services to taxonomists for standard genome sequencing and annotation.</title>
        <authorList>
            <consortium name="The Broad Institute Genomics Platform"/>
            <consortium name="The Broad Institute Genome Sequencing Center for Infectious Disease"/>
            <person name="Wu L."/>
            <person name="Ma J."/>
        </authorList>
    </citation>
    <scope>NUCLEOTIDE SEQUENCE [LARGE SCALE GENOMIC DNA]</scope>
    <source>
        <strain evidence="4">CGMCC 1.15277</strain>
    </source>
</reference>
<dbReference type="InterPro" id="IPR036165">
    <property type="entry name" value="YefM-like_sf"/>
</dbReference>
<dbReference type="SUPFAM" id="SSF143120">
    <property type="entry name" value="YefM-like"/>
    <property type="match status" value="1"/>
</dbReference>